<comment type="caution">
    <text evidence="2">The sequence shown here is derived from an EMBL/GenBank/DDBJ whole genome shotgun (WGS) entry which is preliminary data.</text>
</comment>
<evidence type="ECO:0000313" key="2">
    <source>
        <dbReference type="EMBL" id="GII32897.1"/>
    </source>
</evidence>
<dbReference type="Proteomes" id="UP000650628">
    <property type="component" value="Unassembled WGS sequence"/>
</dbReference>
<name>A0A8J3TVD0_9ACTN</name>
<dbReference type="EMBL" id="BOOO01000037">
    <property type="protein sequence ID" value="GII32897.1"/>
    <property type="molecule type" value="Genomic_DNA"/>
</dbReference>
<proteinExistence type="predicted"/>
<dbReference type="AlphaFoldDB" id="A0A8J3TVD0"/>
<keyword evidence="3" id="KW-1185">Reference proteome</keyword>
<reference evidence="2 3" key="1">
    <citation type="submission" date="2021-01" db="EMBL/GenBank/DDBJ databases">
        <title>Whole genome shotgun sequence of Planotetraspora mira NBRC 15435.</title>
        <authorList>
            <person name="Komaki H."/>
            <person name="Tamura T."/>
        </authorList>
    </citation>
    <scope>NUCLEOTIDE SEQUENCE [LARGE SCALE GENOMIC DNA]</scope>
    <source>
        <strain evidence="2 3">NBRC 15435</strain>
    </source>
</reference>
<evidence type="ECO:0000256" key="1">
    <source>
        <dbReference type="SAM" id="MobiDB-lite"/>
    </source>
</evidence>
<feature type="region of interest" description="Disordered" evidence="1">
    <location>
        <begin position="35"/>
        <end position="62"/>
    </location>
</feature>
<sequence length="108" mass="10929">MAVAFERGADGAAGPLVSFVGERLHVAAGECVDEADRSGGGQVVRSPWQGQRGPDEPAGEVSHDLDMHTVAFVLAGVVGLLVGDAIDWDQGAVEDGVGQSRSSDGGSV</sequence>
<organism evidence="2 3">
    <name type="scientific">Planotetraspora mira</name>
    <dbReference type="NCBI Taxonomy" id="58121"/>
    <lineage>
        <taxon>Bacteria</taxon>
        <taxon>Bacillati</taxon>
        <taxon>Actinomycetota</taxon>
        <taxon>Actinomycetes</taxon>
        <taxon>Streptosporangiales</taxon>
        <taxon>Streptosporangiaceae</taxon>
        <taxon>Planotetraspora</taxon>
    </lineage>
</organism>
<gene>
    <name evidence="2" type="ORF">Pmi06nite_63390</name>
</gene>
<accession>A0A8J3TVD0</accession>
<protein>
    <submittedName>
        <fullName evidence="2">Uncharacterized protein</fullName>
    </submittedName>
</protein>
<evidence type="ECO:0000313" key="3">
    <source>
        <dbReference type="Proteomes" id="UP000650628"/>
    </source>
</evidence>